<dbReference type="RefSeq" id="WP_344734520.1">
    <property type="nucleotide sequence ID" value="NZ_BAAAZH010000025.1"/>
</dbReference>
<evidence type="ECO:0000313" key="4">
    <source>
        <dbReference type="Proteomes" id="UP001501495"/>
    </source>
</evidence>
<organism evidence="3 4">
    <name type="scientific">Nocardioides fonticola</name>
    <dbReference type="NCBI Taxonomy" id="450363"/>
    <lineage>
        <taxon>Bacteria</taxon>
        <taxon>Bacillati</taxon>
        <taxon>Actinomycetota</taxon>
        <taxon>Actinomycetes</taxon>
        <taxon>Propionibacteriales</taxon>
        <taxon>Nocardioidaceae</taxon>
        <taxon>Nocardioides</taxon>
    </lineage>
</organism>
<reference evidence="4" key="1">
    <citation type="journal article" date="2019" name="Int. J. Syst. Evol. Microbiol.">
        <title>The Global Catalogue of Microorganisms (GCM) 10K type strain sequencing project: providing services to taxonomists for standard genome sequencing and annotation.</title>
        <authorList>
            <consortium name="The Broad Institute Genomics Platform"/>
            <consortium name="The Broad Institute Genome Sequencing Center for Infectious Disease"/>
            <person name="Wu L."/>
            <person name="Ma J."/>
        </authorList>
    </citation>
    <scope>NUCLEOTIDE SEQUENCE [LARGE SCALE GENOMIC DNA]</scope>
    <source>
        <strain evidence="4">JCM 16703</strain>
    </source>
</reference>
<dbReference type="InterPro" id="IPR010359">
    <property type="entry name" value="IrrE_HExxH"/>
</dbReference>
<dbReference type="PANTHER" id="PTHR43236:SF1">
    <property type="entry name" value="BLL7220 PROTEIN"/>
    <property type="match status" value="1"/>
</dbReference>
<keyword evidence="4" id="KW-1185">Reference proteome</keyword>
<comment type="caution">
    <text evidence="3">The sequence shown here is derived from an EMBL/GenBank/DDBJ whole genome shotgun (WGS) entry which is preliminary data.</text>
</comment>
<dbReference type="Pfam" id="PF06114">
    <property type="entry name" value="Peptidase_M78"/>
    <property type="match status" value="1"/>
</dbReference>
<comment type="similarity">
    <text evidence="1">Belongs to the short-chain fatty acyl-CoA assimilation regulator (ScfR) family.</text>
</comment>
<dbReference type="Pfam" id="PF01381">
    <property type="entry name" value="HTH_3"/>
    <property type="match status" value="1"/>
</dbReference>
<evidence type="ECO:0000259" key="2">
    <source>
        <dbReference type="PROSITE" id="PS50943"/>
    </source>
</evidence>
<name>A0ABP7XSW8_9ACTN</name>
<dbReference type="InterPro" id="IPR010982">
    <property type="entry name" value="Lambda_DNA-bd_dom_sf"/>
</dbReference>
<proteinExistence type="inferred from homology"/>
<dbReference type="SUPFAM" id="SSF47413">
    <property type="entry name" value="lambda repressor-like DNA-binding domains"/>
    <property type="match status" value="1"/>
</dbReference>
<dbReference type="PANTHER" id="PTHR43236">
    <property type="entry name" value="ANTITOXIN HIGA1"/>
    <property type="match status" value="1"/>
</dbReference>
<dbReference type="Gene3D" id="1.10.10.2910">
    <property type="match status" value="1"/>
</dbReference>
<dbReference type="SMART" id="SM00530">
    <property type="entry name" value="HTH_XRE"/>
    <property type="match status" value="1"/>
</dbReference>
<dbReference type="InterPro" id="IPR001387">
    <property type="entry name" value="Cro/C1-type_HTH"/>
</dbReference>
<dbReference type="EMBL" id="BAAAZH010000025">
    <property type="protein sequence ID" value="GAA4124697.1"/>
    <property type="molecule type" value="Genomic_DNA"/>
</dbReference>
<gene>
    <name evidence="3" type="ORF">GCM10022215_32560</name>
</gene>
<evidence type="ECO:0000256" key="1">
    <source>
        <dbReference type="ARBA" id="ARBA00007227"/>
    </source>
</evidence>
<protein>
    <submittedName>
        <fullName evidence="3">XRE family transcriptional regulator</fullName>
    </submittedName>
</protein>
<sequence length="373" mass="41073">MNDSLSARLDGERLRRMRTARGLARADLAAQVGITQSTLTRLETDQVSIDESTLDGLAEALRCRPELLSRPLRADLYTRPWLRAYADANKRDVDRHVADTLLAIEAVEQLGLRRMPDVLPTFRGDLSDAAAIDDFAMTVREAADIEADAPVGNVTRACERLGCVVLPLESELGKHLGMSMYANGVPVIRVAGAGSVPGDRQRFTVAHELAHLTLHADQPPPETAEEAKTIEQQAHRFAGSFLLPGDAFLAHLDELGGRVTLSTLAKLKETWGVAIKAMVVRLQQIGRIDADQARSLYKQISSRDWNKSEPVEVGNEKAIWLHSSAKERLGSDYLDEFAARSLLSSAVIGPWLAWDEPHHAELVDLASRRRSRS</sequence>
<feature type="domain" description="HTH cro/C1-type" evidence="2">
    <location>
        <begin position="14"/>
        <end position="68"/>
    </location>
</feature>
<dbReference type="CDD" id="cd00093">
    <property type="entry name" value="HTH_XRE"/>
    <property type="match status" value="1"/>
</dbReference>
<evidence type="ECO:0000313" key="3">
    <source>
        <dbReference type="EMBL" id="GAA4124697.1"/>
    </source>
</evidence>
<dbReference type="Proteomes" id="UP001501495">
    <property type="component" value="Unassembled WGS sequence"/>
</dbReference>
<dbReference type="InterPro" id="IPR052345">
    <property type="entry name" value="Rad_response_metalloprotease"/>
</dbReference>
<dbReference type="Gene3D" id="1.10.260.40">
    <property type="entry name" value="lambda repressor-like DNA-binding domains"/>
    <property type="match status" value="1"/>
</dbReference>
<accession>A0ABP7XSW8</accession>
<dbReference type="PROSITE" id="PS50943">
    <property type="entry name" value="HTH_CROC1"/>
    <property type="match status" value="1"/>
</dbReference>